<keyword evidence="7" id="KW-1185">Reference proteome</keyword>
<evidence type="ECO:0000259" key="5">
    <source>
        <dbReference type="PROSITE" id="PS50977"/>
    </source>
</evidence>
<dbReference type="Pfam" id="PF00440">
    <property type="entry name" value="TetR_N"/>
    <property type="match status" value="1"/>
</dbReference>
<evidence type="ECO:0000256" key="4">
    <source>
        <dbReference type="PROSITE-ProRule" id="PRU00335"/>
    </source>
</evidence>
<feature type="DNA-binding region" description="H-T-H motif" evidence="4">
    <location>
        <begin position="36"/>
        <end position="55"/>
    </location>
</feature>
<keyword evidence="3" id="KW-0804">Transcription</keyword>
<protein>
    <submittedName>
        <fullName evidence="6">TetR family transcriptional regulator</fullName>
    </submittedName>
</protein>
<evidence type="ECO:0000313" key="7">
    <source>
        <dbReference type="Proteomes" id="UP000467148"/>
    </source>
</evidence>
<evidence type="ECO:0000313" key="6">
    <source>
        <dbReference type="EMBL" id="BBY63135.1"/>
    </source>
</evidence>
<name>A0A7I7T4J3_9MYCO</name>
<dbReference type="KEGG" id="mhev:MHEL_13780"/>
<keyword evidence="2 4" id="KW-0238">DNA-binding</keyword>
<dbReference type="InterPro" id="IPR041347">
    <property type="entry name" value="MftR_C"/>
</dbReference>
<dbReference type="InterPro" id="IPR023772">
    <property type="entry name" value="DNA-bd_HTH_TetR-type_CS"/>
</dbReference>
<reference evidence="6 7" key="1">
    <citation type="journal article" date="2019" name="Emerg. Microbes Infect.">
        <title>Comprehensive subspecies identification of 175 nontuberculous mycobacteria species based on 7547 genomic profiles.</title>
        <authorList>
            <person name="Matsumoto Y."/>
            <person name="Kinjo T."/>
            <person name="Motooka D."/>
            <person name="Nabeya D."/>
            <person name="Jung N."/>
            <person name="Uechi K."/>
            <person name="Horii T."/>
            <person name="Iida T."/>
            <person name="Fujita J."/>
            <person name="Nakamura S."/>
        </authorList>
    </citation>
    <scope>NUCLEOTIDE SEQUENCE [LARGE SCALE GENOMIC DNA]</scope>
    <source>
        <strain evidence="6 7">JCM 30396</strain>
    </source>
</reference>
<dbReference type="Pfam" id="PF17754">
    <property type="entry name" value="TetR_C_14"/>
    <property type="match status" value="1"/>
</dbReference>
<dbReference type="GO" id="GO:0003700">
    <property type="term" value="F:DNA-binding transcription factor activity"/>
    <property type="evidence" value="ECO:0007669"/>
    <property type="project" value="TreeGrafter"/>
</dbReference>
<dbReference type="Gene3D" id="1.10.357.10">
    <property type="entry name" value="Tetracycline Repressor, domain 2"/>
    <property type="match status" value="1"/>
</dbReference>
<accession>A0A7I7T4J3</accession>
<dbReference type="AlphaFoldDB" id="A0A7I7T4J3"/>
<dbReference type="InterPro" id="IPR001647">
    <property type="entry name" value="HTH_TetR"/>
</dbReference>
<dbReference type="InterPro" id="IPR050109">
    <property type="entry name" value="HTH-type_TetR-like_transc_reg"/>
</dbReference>
<dbReference type="PANTHER" id="PTHR30055">
    <property type="entry name" value="HTH-TYPE TRANSCRIPTIONAL REGULATOR RUTR"/>
    <property type="match status" value="1"/>
</dbReference>
<dbReference type="SUPFAM" id="SSF46689">
    <property type="entry name" value="Homeodomain-like"/>
    <property type="match status" value="1"/>
</dbReference>
<dbReference type="PANTHER" id="PTHR30055:SF238">
    <property type="entry name" value="MYCOFACTOCIN BIOSYNTHESIS TRANSCRIPTIONAL REGULATOR MFTR-RELATED"/>
    <property type="match status" value="1"/>
</dbReference>
<dbReference type="PROSITE" id="PS50977">
    <property type="entry name" value="HTH_TETR_2"/>
    <property type="match status" value="1"/>
</dbReference>
<dbReference type="InterPro" id="IPR009057">
    <property type="entry name" value="Homeodomain-like_sf"/>
</dbReference>
<keyword evidence="1" id="KW-0805">Transcription regulation</keyword>
<dbReference type="PRINTS" id="PR00455">
    <property type="entry name" value="HTHTETR"/>
</dbReference>
<sequence>MIMSGNLREQRRRSTRDALRRVALDRFARDGFANVTVTELAEEAGVTERTFFRHFPTKEAVLFADYETHFEWFEEALARRPVHEPLIDAVLAAMDSFPHDIQVVRQAALARASLIDGDRAAGHIRLVQASFAAVITDFVRDRYRHVPDVDLAAEVAGATVAAALIVALEKWGRDKCEGDLSQVSAESLDLLRSGLATLS</sequence>
<feature type="domain" description="HTH tetR-type" evidence="5">
    <location>
        <begin position="13"/>
        <end position="73"/>
    </location>
</feature>
<gene>
    <name evidence="6" type="ORF">MHEL_13780</name>
</gene>
<evidence type="ECO:0000256" key="3">
    <source>
        <dbReference type="ARBA" id="ARBA00023163"/>
    </source>
</evidence>
<evidence type="ECO:0000256" key="2">
    <source>
        <dbReference type="ARBA" id="ARBA00023125"/>
    </source>
</evidence>
<dbReference type="Gene3D" id="1.10.10.60">
    <property type="entry name" value="Homeodomain-like"/>
    <property type="match status" value="1"/>
</dbReference>
<dbReference type="GO" id="GO:0000976">
    <property type="term" value="F:transcription cis-regulatory region binding"/>
    <property type="evidence" value="ECO:0007669"/>
    <property type="project" value="TreeGrafter"/>
</dbReference>
<dbReference type="EMBL" id="AP022596">
    <property type="protein sequence ID" value="BBY63135.1"/>
    <property type="molecule type" value="Genomic_DNA"/>
</dbReference>
<proteinExistence type="predicted"/>
<dbReference type="PROSITE" id="PS01081">
    <property type="entry name" value="HTH_TETR_1"/>
    <property type="match status" value="1"/>
</dbReference>
<dbReference type="Proteomes" id="UP000467148">
    <property type="component" value="Chromosome"/>
</dbReference>
<evidence type="ECO:0000256" key="1">
    <source>
        <dbReference type="ARBA" id="ARBA00023015"/>
    </source>
</evidence>
<organism evidence="6 7">
    <name type="scientific">Mycolicibacterium helvum</name>
    <dbReference type="NCBI Taxonomy" id="1534349"/>
    <lineage>
        <taxon>Bacteria</taxon>
        <taxon>Bacillati</taxon>
        <taxon>Actinomycetota</taxon>
        <taxon>Actinomycetes</taxon>
        <taxon>Mycobacteriales</taxon>
        <taxon>Mycobacteriaceae</taxon>
        <taxon>Mycolicibacterium</taxon>
    </lineage>
</organism>